<dbReference type="Pfam" id="PF01694">
    <property type="entry name" value="Rhomboid"/>
    <property type="match status" value="1"/>
</dbReference>
<feature type="transmembrane region" description="Helical" evidence="9">
    <location>
        <begin position="69"/>
        <end position="88"/>
    </location>
</feature>
<evidence type="ECO:0000256" key="1">
    <source>
        <dbReference type="ARBA" id="ARBA00000156"/>
    </source>
</evidence>
<dbReference type="FunFam" id="1.20.1540.10:FF:000012">
    <property type="entry name" value="Rhomboid family protein"/>
    <property type="match status" value="1"/>
</dbReference>
<evidence type="ECO:0000256" key="6">
    <source>
        <dbReference type="ARBA" id="ARBA00022801"/>
    </source>
</evidence>
<dbReference type="OrthoDB" id="10260614at2759"/>
<organism evidence="11 12">
    <name type="scientific">Caenorhabditis auriculariae</name>
    <dbReference type="NCBI Taxonomy" id="2777116"/>
    <lineage>
        <taxon>Eukaryota</taxon>
        <taxon>Metazoa</taxon>
        <taxon>Ecdysozoa</taxon>
        <taxon>Nematoda</taxon>
        <taxon>Chromadorea</taxon>
        <taxon>Rhabditida</taxon>
        <taxon>Rhabditina</taxon>
        <taxon>Rhabditomorpha</taxon>
        <taxon>Rhabditoidea</taxon>
        <taxon>Rhabditidae</taxon>
        <taxon>Peloderinae</taxon>
        <taxon>Caenorhabditis</taxon>
    </lineage>
</organism>
<dbReference type="EMBL" id="CAJGYM010000010">
    <property type="protein sequence ID" value="CAD6189192.1"/>
    <property type="molecule type" value="Genomic_DNA"/>
</dbReference>
<feature type="transmembrane region" description="Helical" evidence="9">
    <location>
        <begin position="171"/>
        <end position="190"/>
    </location>
</feature>
<proteinExistence type="inferred from homology"/>
<dbReference type="PANTHER" id="PTHR43731:SF14">
    <property type="entry name" value="PRESENILIN-ASSOCIATED RHOMBOID-LIKE PROTEIN, MITOCHONDRIAL"/>
    <property type="match status" value="1"/>
</dbReference>
<evidence type="ECO:0000259" key="10">
    <source>
        <dbReference type="Pfam" id="PF01694"/>
    </source>
</evidence>
<dbReference type="InterPro" id="IPR050925">
    <property type="entry name" value="Rhomboid_protease_S54"/>
</dbReference>
<keyword evidence="12" id="KW-1185">Reference proteome</keyword>
<dbReference type="GO" id="GO:0004252">
    <property type="term" value="F:serine-type endopeptidase activity"/>
    <property type="evidence" value="ECO:0007669"/>
    <property type="project" value="InterPro"/>
</dbReference>
<dbReference type="Gene3D" id="1.20.1540.10">
    <property type="entry name" value="Rhomboid-like"/>
    <property type="match status" value="1"/>
</dbReference>
<protein>
    <recommendedName>
        <fullName evidence="4">rhomboid protease</fullName>
        <ecNumber evidence="4">3.4.21.105</ecNumber>
    </recommendedName>
</protein>
<keyword evidence="7 9" id="KW-1133">Transmembrane helix</keyword>
<dbReference type="GO" id="GO:0006465">
    <property type="term" value="P:signal peptide processing"/>
    <property type="evidence" value="ECO:0007669"/>
    <property type="project" value="TreeGrafter"/>
</dbReference>
<reference evidence="11" key="1">
    <citation type="submission" date="2020-10" db="EMBL/GenBank/DDBJ databases">
        <authorList>
            <person name="Kikuchi T."/>
        </authorList>
    </citation>
    <scope>NUCLEOTIDE SEQUENCE</scope>
    <source>
        <strain evidence="11">NKZ352</strain>
    </source>
</reference>
<feature type="transmembrane region" description="Helical" evidence="9">
    <location>
        <begin position="117"/>
        <end position="136"/>
    </location>
</feature>
<evidence type="ECO:0000256" key="9">
    <source>
        <dbReference type="SAM" id="Phobius"/>
    </source>
</evidence>
<dbReference type="SUPFAM" id="SSF144091">
    <property type="entry name" value="Rhomboid-like"/>
    <property type="match status" value="1"/>
</dbReference>
<evidence type="ECO:0000256" key="2">
    <source>
        <dbReference type="ARBA" id="ARBA00004141"/>
    </source>
</evidence>
<evidence type="ECO:0000256" key="3">
    <source>
        <dbReference type="ARBA" id="ARBA00009045"/>
    </source>
</evidence>
<comment type="similarity">
    <text evidence="3">Belongs to the peptidase S54 family.</text>
</comment>
<feature type="transmembrane region" description="Helical" evidence="9">
    <location>
        <begin position="225"/>
        <end position="243"/>
    </location>
</feature>
<dbReference type="GO" id="GO:0016020">
    <property type="term" value="C:membrane"/>
    <property type="evidence" value="ECO:0007669"/>
    <property type="project" value="UniProtKB-SubCell"/>
</dbReference>
<feature type="transmembrane region" description="Helical" evidence="9">
    <location>
        <begin position="287"/>
        <end position="311"/>
    </location>
</feature>
<name>A0A8S1H1H0_9PELO</name>
<evidence type="ECO:0000313" key="11">
    <source>
        <dbReference type="EMBL" id="CAD6189192.1"/>
    </source>
</evidence>
<accession>A0A8S1H1H0</accession>
<feature type="domain" description="Peptidase S54 rhomboid" evidence="10">
    <location>
        <begin position="162"/>
        <end position="302"/>
    </location>
</feature>
<dbReference type="EC" id="3.4.21.105" evidence="4"/>
<evidence type="ECO:0000256" key="4">
    <source>
        <dbReference type="ARBA" id="ARBA00013039"/>
    </source>
</evidence>
<evidence type="ECO:0000256" key="7">
    <source>
        <dbReference type="ARBA" id="ARBA00022989"/>
    </source>
</evidence>
<keyword evidence="6" id="KW-0378">Hydrolase</keyword>
<dbReference type="PANTHER" id="PTHR43731">
    <property type="entry name" value="RHOMBOID PROTEASE"/>
    <property type="match status" value="1"/>
</dbReference>
<dbReference type="Proteomes" id="UP000835052">
    <property type="component" value="Unassembled WGS sequence"/>
</dbReference>
<comment type="subcellular location">
    <subcellularLocation>
        <location evidence="2">Membrane</location>
        <topology evidence="2">Multi-pass membrane protein</topology>
    </subcellularLocation>
</comment>
<comment type="catalytic activity">
    <reaction evidence="1">
        <text>Cleaves type-1 transmembrane domains using a catalytic dyad composed of serine and histidine that are contributed by different transmembrane domains.</text>
        <dbReference type="EC" id="3.4.21.105"/>
    </reaction>
</comment>
<feature type="transmembrane region" description="Helical" evidence="9">
    <location>
        <begin position="199"/>
        <end position="219"/>
    </location>
</feature>
<keyword evidence="8 9" id="KW-0472">Membrane</keyword>
<comment type="caution">
    <text evidence="11">The sequence shown here is derived from an EMBL/GenBank/DDBJ whole genome shotgun (WGS) entry which is preliminary data.</text>
</comment>
<keyword evidence="5 9" id="KW-0812">Transmembrane</keyword>
<dbReference type="InterPro" id="IPR022764">
    <property type="entry name" value="Peptidase_S54_rhomboid_dom"/>
</dbReference>
<gene>
    <name evidence="11" type="ORF">CAUJ_LOCUS5111</name>
</gene>
<dbReference type="AlphaFoldDB" id="A0A8S1H1H0"/>
<evidence type="ECO:0000256" key="8">
    <source>
        <dbReference type="ARBA" id="ARBA00023136"/>
    </source>
</evidence>
<sequence length="324" mass="36596">MFAWIGLLNGCRNFSNAVRVGNRFTREEFRHRLQKQNLKDSQNKTDKTFEFKTKDEIPVRPVKDLYKCLGFTLGTSALAFTTAIVVDLERSKRNIRNYLFSSNREKPSKPFFQKIGLTNNTVIALIGMNIGVFALWKVPALKTFMWRYFTNSFASKSLCVPMLTSVFSHSSAIHLALNMYVATTFVGIVVEKFLGHEQFWSFFVAGGVFSSLTSLAHKAVTRNPIRALGASGAIIATLAYTCMRIPDAKLSIVFVPGFEFSAQSALWGMIAFDLAGLIFRFRMFDHAAHLGGALFGIFYSTIGQDYIWIYYGELIEKQWTKISP</sequence>
<evidence type="ECO:0000256" key="5">
    <source>
        <dbReference type="ARBA" id="ARBA00022692"/>
    </source>
</evidence>
<evidence type="ECO:0000313" key="12">
    <source>
        <dbReference type="Proteomes" id="UP000835052"/>
    </source>
</evidence>
<dbReference type="InterPro" id="IPR035952">
    <property type="entry name" value="Rhomboid-like_sf"/>
</dbReference>